<keyword evidence="2" id="KW-0808">Transferase</keyword>
<evidence type="ECO:0000256" key="1">
    <source>
        <dbReference type="ARBA" id="ARBA00004167"/>
    </source>
</evidence>
<keyword evidence="3 8" id="KW-0812">Transmembrane</keyword>
<comment type="subcellular location">
    <subcellularLocation>
        <location evidence="1">Membrane</location>
        <topology evidence="1">Single-pass membrane protein</topology>
    </subcellularLocation>
</comment>
<comment type="caution">
    <text evidence="9">The sequence shown here is derived from an EMBL/GenBank/DDBJ whole genome shotgun (WGS) entry which is preliminary data.</text>
</comment>
<evidence type="ECO:0008006" key="11">
    <source>
        <dbReference type="Google" id="ProtNLM"/>
    </source>
</evidence>
<feature type="compositionally biased region" description="Basic and acidic residues" evidence="7">
    <location>
        <begin position="407"/>
        <end position="421"/>
    </location>
</feature>
<dbReference type="AlphaFoldDB" id="A0A834YVS1"/>
<feature type="region of interest" description="Disordered" evidence="7">
    <location>
        <begin position="397"/>
        <end position="425"/>
    </location>
</feature>
<evidence type="ECO:0000256" key="6">
    <source>
        <dbReference type="ARBA" id="ARBA00023180"/>
    </source>
</evidence>
<dbReference type="InterPro" id="IPR027417">
    <property type="entry name" value="P-loop_NTPase"/>
</dbReference>
<keyword evidence="5 8" id="KW-0472">Membrane</keyword>
<evidence type="ECO:0000256" key="8">
    <source>
        <dbReference type="SAM" id="Phobius"/>
    </source>
</evidence>
<dbReference type="Proteomes" id="UP000655225">
    <property type="component" value="Unassembled WGS sequence"/>
</dbReference>
<keyword evidence="4 8" id="KW-1133">Transmembrane helix</keyword>
<evidence type="ECO:0000313" key="9">
    <source>
        <dbReference type="EMBL" id="KAF8395232.1"/>
    </source>
</evidence>
<proteinExistence type="predicted"/>
<evidence type="ECO:0000313" key="10">
    <source>
        <dbReference type="Proteomes" id="UP000655225"/>
    </source>
</evidence>
<dbReference type="GO" id="GO:0016020">
    <property type="term" value="C:membrane"/>
    <property type="evidence" value="ECO:0007669"/>
    <property type="project" value="UniProtKB-SubCell"/>
</dbReference>
<dbReference type="OMA" id="DFDHCER"/>
<gene>
    <name evidence="9" type="ORF">HHK36_019174</name>
</gene>
<dbReference type="OrthoDB" id="406981at2759"/>
<organism evidence="9 10">
    <name type="scientific">Tetracentron sinense</name>
    <name type="common">Spur-leaf</name>
    <dbReference type="NCBI Taxonomy" id="13715"/>
    <lineage>
        <taxon>Eukaryota</taxon>
        <taxon>Viridiplantae</taxon>
        <taxon>Streptophyta</taxon>
        <taxon>Embryophyta</taxon>
        <taxon>Tracheophyta</taxon>
        <taxon>Spermatophyta</taxon>
        <taxon>Magnoliopsida</taxon>
        <taxon>Trochodendrales</taxon>
        <taxon>Trochodendraceae</taxon>
        <taxon>Tetracentron</taxon>
    </lineage>
</organism>
<feature type="transmembrane region" description="Helical" evidence="8">
    <location>
        <begin position="538"/>
        <end position="557"/>
    </location>
</feature>
<dbReference type="EMBL" id="JABCRI010000013">
    <property type="protein sequence ID" value="KAF8395232.1"/>
    <property type="molecule type" value="Genomic_DNA"/>
</dbReference>
<keyword evidence="10" id="KW-1185">Reference proteome</keyword>
<evidence type="ECO:0000256" key="5">
    <source>
        <dbReference type="ARBA" id="ARBA00023136"/>
    </source>
</evidence>
<dbReference type="GO" id="GO:0017095">
    <property type="term" value="F:heparan sulfate 6-sulfotransferase activity"/>
    <property type="evidence" value="ECO:0007669"/>
    <property type="project" value="TreeGrafter"/>
</dbReference>
<evidence type="ECO:0000256" key="4">
    <source>
        <dbReference type="ARBA" id="ARBA00022989"/>
    </source>
</evidence>
<reference evidence="9 10" key="1">
    <citation type="submission" date="2020-04" db="EMBL/GenBank/DDBJ databases">
        <title>Plant Genome Project.</title>
        <authorList>
            <person name="Zhang R.-G."/>
        </authorList>
    </citation>
    <scope>NUCLEOTIDE SEQUENCE [LARGE SCALE GENOMIC DNA]</scope>
    <source>
        <strain evidence="9">YNK0</strain>
        <tissue evidence="9">Leaf</tissue>
    </source>
</reference>
<evidence type="ECO:0000256" key="3">
    <source>
        <dbReference type="ARBA" id="ARBA00022692"/>
    </source>
</evidence>
<sequence length="598" mass="68933">MKYRLSSFRQQSDTEGSTKESKRKVLPRDRLQKRREERNLDIYIFFFLFYFDRMYVFVLLHWKEVDGSCSKIHSVADASWIGYLLHQEMHILLMTILCTAKIPSRSGQLLHLMQKSKKTKIHCGICYFFSMCPEQEGAHIFIGNFLKKLYTSHLECPRSYDKLRFDPSKPNCRLMVTHDDYSMMSKLPKERTSVVTILRNPVDRVFSTYEFSVEVAARFLVHPNLTSATQMTGRIRSKNGVSTLEIWPWKYLVPWMREDLFARRDARKRGSVSDIKERNDSYNMEAIVMPLHEFINDPVAHDIIHNGATFQVAGLTNNSYLFESHEVRHCVRKHHTLGEYVLEVAKKRLDDMLYVGLTEDHRESATMFANVVGSQVLSQLKALSSSIERAANNNSELTSAFPDSEPDSNHVHNSTTDEKASKVSLTENDEATNENMTVGELIDAYEVCTSSLRKAQVRRRTTSLKRISPANFSKEARLQVPEVVLQEILSLNSLDVELYKHAQDIFAQQQKHVMQKFVDAEKNTSAFNNSYGAPHWKVVSLATAVFLLLFIFVLVNARRRTSKLKLNEIVSYKIEINERVGFDYRSCTLAFCCGFCSS</sequence>
<dbReference type="PANTHER" id="PTHR12812">
    <property type="entry name" value="HEPARAN SULFATE 6-O-SULFOTRANSFERASE 3"/>
    <property type="match status" value="1"/>
</dbReference>
<evidence type="ECO:0000256" key="7">
    <source>
        <dbReference type="SAM" id="MobiDB-lite"/>
    </source>
</evidence>
<dbReference type="PANTHER" id="PTHR12812:SF0">
    <property type="entry name" value="HEPARAN-SULFATE 6-O-SULFOTRANSFERASE"/>
    <property type="match status" value="1"/>
</dbReference>
<dbReference type="InterPro" id="IPR010635">
    <property type="entry name" value="Heparan_SO4-6-sulfoTrfase"/>
</dbReference>
<dbReference type="Gene3D" id="3.40.50.300">
    <property type="entry name" value="P-loop containing nucleotide triphosphate hydrolases"/>
    <property type="match status" value="1"/>
</dbReference>
<feature type="transmembrane region" description="Helical" evidence="8">
    <location>
        <begin position="40"/>
        <end position="62"/>
    </location>
</feature>
<feature type="region of interest" description="Disordered" evidence="7">
    <location>
        <begin position="1"/>
        <end position="28"/>
    </location>
</feature>
<accession>A0A834YVS1</accession>
<name>A0A834YVS1_TETSI</name>
<keyword evidence="6" id="KW-0325">Glycoprotein</keyword>
<evidence type="ECO:0000256" key="2">
    <source>
        <dbReference type="ARBA" id="ARBA00022679"/>
    </source>
</evidence>
<protein>
    <recommendedName>
        <fullName evidence="11">Protein-tyrosine sulfotransferase</fullName>
    </recommendedName>
</protein>